<dbReference type="EMBL" id="JAGFNK010000023">
    <property type="protein sequence ID" value="KAI9511329.1"/>
    <property type="molecule type" value="Genomic_DNA"/>
</dbReference>
<accession>A0ACC0UJU4</accession>
<sequence length="189" mass="22098">MTTSKKHRGSAKGYDKIEKVVDTLCSQDANANRQATLRLTDTQPSSRSLYSSRHFKKEDNVARSVEVHYVLVCPQDPPDSDEMPEWALPEGWNEQEWRRRVREGRNGKRNADAMRTFERLEAIQRMRLRRETGSPFIEKWLEIKYVEARKETEGAREHVTCETDSTTHAHMMCMKSNNDNRREMVPDAN</sequence>
<keyword evidence="2" id="KW-1185">Reference proteome</keyword>
<name>A0ACC0UJU4_9AGAM</name>
<evidence type="ECO:0000313" key="1">
    <source>
        <dbReference type="EMBL" id="KAI9511329.1"/>
    </source>
</evidence>
<organism evidence="1 2">
    <name type="scientific">Russula earlei</name>
    <dbReference type="NCBI Taxonomy" id="71964"/>
    <lineage>
        <taxon>Eukaryota</taxon>
        <taxon>Fungi</taxon>
        <taxon>Dikarya</taxon>
        <taxon>Basidiomycota</taxon>
        <taxon>Agaricomycotina</taxon>
        <taxon>Agaricomycetes</taxon>
        <taxon>Russulales</taxon>
        <taxon>Russulaceae</taxon>
        <taxon>Russula</taxon>
    </lineage>
</organism>
<gene>
    <name evidence="1" type="ORF">F5148DRAFT_1365999</name>
</gene>
<proteinExistence type="predicted"/>
<dbReference type="Proteomes" id="UP001207468">
    <property type="component" value="Unassembled WGS sequence"/>
</dbReference>
<protein>
    <submittedName>
        <fullName evidence="1">Uncharacterized protein</fullName>
    </submittedName>
</protein>
<reference evidence="1" key="1">
    <citation type="submission" date="2021-03" db="EMBL/GenBank/DDBJ databases">
        <title>Evolutionary priming and transition to the ectomycorrhizal habit in an iconic lineage of mushroom-forming fungi: is preadaptation a requirement?</title>
        <authorList>
            <consortium name="DOE Joint Genome Institute"/>
            <person name="Looney B.P."/>
            <person name="Miyauchi S."/>
            <person name="Morin E."/>
            <person name="Drula E."/>
            <person name="Courty P.E."/>
            <person name="Chicoki N."/>
            <person name="Fauchery L."/>
            <person name="Kohler A."/>
            <person name="Kuo A."/>
            <person name="LaButti K."/>
            <person name="Pangilinan J."/>
            <person name="Lipzen A."/>
            <person name="Riley R."/>
            <person name="Andreopoulos W."/>
            <person name="He G."/>
            <person name="Johnson J."/>
            <person name="Barry K.W."/>
            <person name="Grigoriev I.V."/>
            <person name="Nagy L."/>
            <person name="Hibbett D."/>
            <person name="Henrissat B."/>
            <person name="Matheny P.B."/>
            <person name="Labbe J."/>
            <person name="Martin A.F."/>
        </authorList>
    </citation>
    <scope>NUCLEOTIDE SEQUENCE</scope>
    <source>
        <strain evidence="1">BPL698</strain>
    </source>
</reference>
<comment type="caution">
    <text evidence="1">The sequence shown here is derived from an EMBL/GenBank/DDBJ whole genome shotgun (WGS) entry which is preliminary data.</text>
</comment>
<evidence type="ECO:0000313" key="2">
    <source>
        <dbReference type="Proteomes" id="UP001207468"/>
    </source>
</evidence>